<comment type="caution">
    <text evidence="3">The sequence shown here is derived from an EMBL/GenBank/DDBJ whole genome shotgun (WGS) entry which is preliminary data.</text>
</comment>
<keyword evidence="2" id="KW-1133">Transmembrane helix</keyword>
<protein>
    <recommendedName>
        <fullName evidence="5">DUF2530 domain-containing protein</fullName>
    </recommendedName>
</protein>
<accession>A0A512D3Z3</accession>
<evidence type="ECO:0000256" key="2">
    <source>
        <dbReference type="SAM" id="Phobius"/>
    </source>
</evidence>
<evidence type="ECO:0000256" key="1">
    <source>
        <dbReference type="SAM" id="MobiDB-lite"/>
    </source>
</evidence>
<dbReference type="RefSeq" id="WP_246111377.1">
    <property type="nucleotide sequence ID" value="NZ_BAAARO010000007.1"/>
</dbReference>
<feature type="transmembrane region" description="Helical" evidence="2">
    <location>
        <begin position="35"/>
        <end position="54"/>
    </location>
</feature>
<sequence>MTDETSPDAAPGAPEPTTPEQVAPLHVPMLRIIEVGLAAWVVALAIIVVVPALHTGERSWWPWTCVAGLVLGGIGWAYVRRGRGNARDAA</sequence>
<dbReference type="EMBL" id="BJYX01000017">
    <property type="protein sequence ID" value="GEO31184.1"/>
    <property type="molecule type" value="Genomic_DNA"/>
</dbReference>
<dbReference type="Proteomes" id="UP000321534">
    <property type="component" value="Unassembled WGS sequence"/>
</dbReference>
<feature type="transmembrane region" description="Helical" evidence="2">
    <location>
        <begin position="60"/>
        <end position="79"/>
    </location>
</feature>
<feature type="region of interest" description="Disordered" evidence="1">
    <location>
        <begin position="1"/>
        <end position="21"/>
    </location>
</feature>
<dbReference type="Pfam" id="PF10745">
    <property type="entry name" value="DUF2530"/>
    <property type="match status" value="1"/>
</dbReference>
<evidence type="ECO:0000313" key="4">
    <source>
        <dbReference type="Proteomes" id="UP000321534"/>
    </source>
</evidence>
<dbReference type="InterPro" id="IPR019681">
    <property type="entry name" value="DUF2530"/>
</dbReference>
<keyword evidence="2" id="KW-0472">Membrane</keyword>
<keyword evidence="2" id="KW-0812">Transmembrane</keyword>
<gene>
    <name evidence="3" type="ORF">TAE01_29940</name>
</gene>
<proteinExistence type="predicted"/>
<name>A0A512D3Z3_9MICO</name>
<organism evidence="3 4">
    <name type="scientific">Terrabacter aerolatus</name>
    <dbReference type="NCBI Taxonomy" id="422442"/>
    <lineage>
        <taxon>Bacteria</taxon>
        <taxon>Bacillati</taxon>
        <taxon>Actinomycetota</taxon>
        <taxon>Actinomycetes</taxon>
        <taxon>Micrococcales</taxon>
        <taxon>Intrasporangiaceae</taxon>
        <taxon>Terrabacter</taxon>
    </lineage>
</organism>
<dbReference type="AlphaFoldDB" id="A0A512D3Z3"/>
<reference evidence="3 4" key="1">
    <citation type="submission" date="2019-07" db="EMBL/GenBank/DDBJ databases">
        <title>Whole genome shotgun sequence of Terrabacter aerolatus NBRC 106305.</title>
        <authorList>
            <person name="Hosoyama A."/>
            <person name="Uohara A."/>
            <person name="Ohji S."/>
            <person name="Ichikawa N."/>
        </authorList>
    </citation>
    <scope>NUCLEOTIDE SEQUENCE [LARGE SCALE GENOMIC DNA]</scope>
    <source>
        <strain evidence="3 4">NBRC 106305</strain>
    </source>
</reference>
<evidence type="ECO:0008006" key="5">
    <source>
        <dbReference type="Google" id="ProtNLM"/>
    </source>
</evidence>
<evidence type="ECO:0000313" key="3">
    <source>
        <dbReference type="EMBL" id="GEO31184.1"/>
    </source>
</evidence>
<keyword evidence="4" id="KW-1185">Reference proteome</keyword>